<dbReference type="Pfam" id="PF07077">
    <property type="entry name" value="DUF1345"/>
    <property type="match status" value="1"/>
</dbReference>
<keyword evidence="1" id="KW-1133">Transmembrane helix</keyword>
<dbReference type="InterPro" id="IPR009781">
    <property type="entry name" value="DUF1345"/>
</dbReference>
<proteinExistence type="predicted"/>
<evidence type="ECO:0000256" key="1">
    <source>
        <dbReference type="SAM" id="Phobius"/>
    </source>
</evidence>
<accession>A0A3S0JVN8</accession>
<comment type="caution">
    <text evidence="2">The sequence shown here is derived from an EMBL/GenBank/DDBJ whole genome shotgun (WGS) entry which is preliminary data.</text>
</comment>
<organism evidence="2 3">
    <name type="scientific">Deinococcus radiophilus</name>
    <dbReference type="NCBI Taxonomy" id="32062"/>
    <lineage>
        <taxon>Bacteria</taxon>
        <taxon>Thermotogati</taxon>
        <taxon>Deinococcota</taxon>
        <taxon>Deinococci</taxon>
        <taxon>Deinococcales</taxon>
        <taxon>Deinococcaceae</taxon>
        <taxon>Deinococcus</taxon>
    </lineage>
</organism>
<feature type="transmembrane region" description="Helical" evidence="1">
    <location>
        <begin position="60"/>
        <end position="82"/>
    </location>
</feature>
<name>A0A3S0JVN8_9DEIO</name>
<reference evidence="2 3" key="1">
    <citation type="submission" date="2018-12" db="EMBL/GenBank/DDBJ databases">
        <title>Deinococcus radiophilus ATCC 27603 genome sequencing and assembly.</title>
        <authorList>
            <person name="Maclea K.S."/>
            <person name="Maynard C.R."/>
        </authorList>
    </citation>
    <scope>NUCLEOTIDE SEQUENCE [LARGE SCALE GENOMIC DNA]</scope>
    <source>
        <strain evidence="2 3">ATCC 27603</strain>
    </source>
</reference>
<gene>
    <name evidence="2" type="ORF">EJ104_02450</name>
</gene>
<dbReference type="EMBL" id="RXPE01000003">
    <property type="protein sequence ID" value="RTR29922.1"/>
    <property type="molecule type" value="Genomic_DNA"/>
</dbReference>
<evidence type="ECO:0000313" key="3">
    <source>
        <dbReference type="Proteomes" id="UP000277766"/>
    </source>
</evidence>
<feature type="transmembrane region" description="Helical" evidence="1">
    <location>
        <begin position="29"/>
        <end position="48"/>
    </location>
</feature>
<dbReference type="AlphaFoldDB" id="A0A3S0JVN8"/>
<protein>
    <submittedName>
        <fullName evidence="2">DUF1345 domain-containing protein</fullName>
    </submittedName>
</protein>
<evidence type="ECO:0000313" key="2">
    <source>
        <dbReference type="EMBL" id="RTR29922.1"/>
    </source>
</evidence>
<keyword evidence="3" id="KW-1185">Reference proteome</keyword>
<sequence length="83" mass="8892">MADGPSGLLLYYRQDPAGLDFPGHDVLDLMGFAYFAFTVGTTAASSDVNVTSKAMRLLRLGHTLFSFVFTTAVLALTLQFAVA</sequence>
<dbReference type="Proteomes" id="UP000277766">
    <property type="component" value="Unassembled WGS sequence"/>
</dbReference>
<dbReference type="OrthoDB" id="64737at2"/>
<keyword evidence="1" id="KW-0812">Transmembrane</keyword>
<keyword evidence="1" id="KW-0472">Membrane</keyword>